<name>A0ABY7ZLP2_9ACTN</name>
<protein>
    <submittedName>
        <fullName evidence="1">Uncharacterized protein</fullName>
    </submittedName>
</protein>
<dbReference type="RefSeq" id="WP_275030378.1">
    <property type="nucleotide sequence ID" value="NZ_CP118615.1"/>
</dbReference>
<dbReference type="Proteomes" id="UP001219605">
    <property type="component" value="Chromosome"/>
</dbReference>
<dbReference type="EMBL" id="CP118615">
    <property type="protein sequence ID" value="WDZ83820.1"/>
    <property type="molecule type" value="Genomic_DNA"/>
</dbReference>
<reference evidence="1 2" key="1">
    <citation type="submission" date="2023-02" db="EMBL/GenBank/DDBJ databases">
        <authorList>
            <person name="Mo P."/>
        </authorList>
    </citation>
    <scope>NUCLEOTIDE SEQUENCE [LARGE SCALE GENOMIC DNA]</scope>
    <source>
        <strain evidence="1 2">HUAS 3</strain>
    </source>
</reference>
<proteinExistence type="predicted"/>
<gene>
    <name evidence="1" type="ORF">PVK37_25655</name>
</gene>
<organism evidence="1 2">
    <name type="scientific">Micromonospora cathayae</name>
    <dbReference type="NCBI Taxonomy" id="3028804"/>
    <lineage>
        <taxon>Bacteria</taxon>
        <taxon>Bacillati</taxon>
        <taxon>Actinomycetota</taxon>
        <taxon>Actinomycetes</taxon>
        <taxon>Micromonosporales</taxon>
        <taxon>Micromonosporaceae</taxon>
        <taxon>Micromonospora</taxon>
    </lineage>
</organism>
<sequence length="48" mass="5015">MGPAPAAPRQDRFTTTSRTYSGWTIFLTPVVGGNASTSTVDPDQFPGG</sequence>
<evidence type="ECO:0000313" key="2">
    <source>
        <dbReference type="Proteomes" id="UP001219605"/>
    </source>
</evidence>
<accession>A0ABY7ZLP2</accession>
<keyword evidence="2" id="KW-1185">Reference proteome</keyword>
<evidence type="ECO:0000313" key="1">
    <source>
        <dbReference type="EMBL" id="WDZ83820.1"/>
    </source>
</evidence>